<accession>A0AAV2FDC7</accession>
<gene>
    <name evidence="2" type="ORF">LTRI10_LOCUS36454</name>
</gene>
<evidence type="ECO:0000313" key="2">
    <source>
        <dbReference type="EMBL" id="CAL1396067.1"/>
    </source>
</evidence>
<dbReference type="EMBL" id="OZ034819">
    <property type="protein sequence ID" value="CAL1396067.1"/>
    <property type="molecule type" value="Genomic_DNA"/>
</dbReference>
<protein>
    <submittedName>
        <fullName evidence="2">Uncharacterized protein</fullName>
    </submittedName>
</protein>
<dbReference type="Proteomes" id="UP001497516">
    <property type="component" value="Chromosome 6"/>
</dbReference>
<sequence length="70" mass="7750">MPRMAPPVVASNDGEENMGFDSPPDCRMECWPPREDSSETKNVEGSGGSFFTTPSCKVHRYSVWQTAARP</sequence>
<feature type="region of interest" description="Disordered" evidence="1">
    <location>
        <begin position="1"/>
        <end position="24"/>
    </location>
</feature>
<dbReference type="AlphaFoldDB" id="A0AAV2FDC7"/>
<name>A0AAV2FDC7_9ROSI</name>
<proteinExistence type="predicted"/>
<evidence type="ECO:0000256" key="1">
    <source>
        <dbReference type="SAM" id="MobiDB-lite"/>
    </source>
</evidence>
<evidence type="ECO:0000313" key="3">
    <source>
        <dbReference type="Proteomes" id="UP001497516"/>
    </source>
</evidence>
<keyword evidence="3" id="KW-1185">Reference proteome</keyword>
<organism evidence="2 3">
    <name type="scientific">Linum trigynum</name>
    <dbReference type="NCBI Taxonomy" id="586398"/>
    <lineage>
        <taxon>Eukaryota</taxon>
        <taxon>Viridiplantae</taxon>
        <taxon>Streptophyta</taxon>
        <taxon>Embryophyta</taxon>
        <taxon>Tracheophyta</taxon>
        <taxon>Spermatophyta</taxon>
        <taxon>Magnoliopsida</taxon>
        <taxon>eudicotyledons</taxon>
        <taxon>Gunneridae</taxon>
        <taxon>Pentapetalae</taxon>
        <taxon>rosids</taxon>
        <taxon>fabids</taxon>
        <taxon>Malpighiales</taxon>
        <taxon>Linaceae</taxon>
        <taxon>Linum</taxon>
    </lineage>
</organism>
<reference evidence="2 3" key="1">
    <citation type="submission" date="2024-04" db="EMBL/GenBank/DDBJ databases">
        <authorList>
            <person name="Fracassetti M."/>
        </authorList>
    </citation>
    <scope>NUCLEOTIDE SEQUENCE [LARGE SCALE GENOMIC DNA]</scope>
</reference>